<gene>
    <name evidence="2" type="ORF">IWT30_00084</name>
</gene>
<evidence type="ECO:0000313" key="2">
    <source>
        <dbReference type="EMBL" id="GAW98141.1"/>
    </source>
</evidence>
<dbReference type="Gene3D" id="3.90.1150.200">
    <property type="match status" value="1"/>
</dbReference>
<keyword evidence="3" id="KW-1185">Reference proteome</keyword>
<dbReference type="OrthoDB" id="384795at2"/>
<evidence type="ECO:0000259" key="1">
    <source>
        <dbReference type="Pfam" id="PF08818"/>
    </source>
</evidence>
<dbReference type="SUPFAM" id="SSF159888">
    <property type="entry name" value="YdhG-like"/>
    <property type="match status" value="1"/>
</dbReference>
<reference evidence="2 3" key="1">
    <citation type="submission" date="2015-11" db="EMBL/GenBank/DDBJ databases">
        <title>Draft genome sequences of new species of the genus Lactobacillus isolated from orchardgrass silage.</title>
        <authorList>
            <person name="Tohno M."/>
            <person name="Tanizawa Y."/>
            <person name="Arita M."/>
        </authorList>
    </citation>
    <scope>NUCLEOTIDE SEQUENCE [LARGE SCALE GENOMIC DNA]</scope>
    <source>
        <strain evidence="2 3">IWT30</strain>
    </source>
</reference>
<dbReference type="AlphaFoldDB" id="A0A1Z5I972"/>
<evidence type="ECO:0000313" key="3">
    <source>
        <dbReference type="Proteomes" id="UP000198374"/>
    </source>
</evidence>
<dbReference type="RefSeq" id="WP_089107982.1">
    <property type="nucleotide sequence ID" value="NZ_BCMF01000001.1"/>
</dbReference>
<accession>A0A1Z5I972</accession>
<sequence length="129" mass="14656">MAKYETLAEYLASISKPENAQQLSALLDSIKTQYPQLALRIAWNQPMFTDHDTFIIGFSAASKDMAVSVEAPIFEKYLTQIKVLGYRATKRQFHVAWGTEIDATLLHHLIEDAITYKQGMTTFWAPKTN</sequence>
<protein>
    <recommendedName>
        <fullName evidence="1">YdhG-like domain-containing protein</fullName>
    </recommendedName>
</protein>
<dbReference type="EMBL" id="BCMF01000001">
    <property type="protein sequence ID" value="GAW98141.1"/>
    <property type="molecule type" value="Genomic_DNA"/>
</dbReference>
<feature type="domain" description="YdhG-like" evidence="1">
    <location>
        <begin position="21"/>
        <end position="114"/>
    </location>
</feature>
<dbReference type="Proteomes" id="UP000198374">
    <property type="component" value="Unassembled WGS sequence"/>
</dbReference>
<name>A0A1Z5I972_9LACO</name>
<proteinExistence type="predicted"/>
<dbReference type="InterPro" id="IPR014922">
    <property type="entry name" value="YdhG-like"/>
</dbReference>
<comment type="caution">
    <text evidence="2">The sequence shown here is derived from an EMBL/GenBank/DDBJ whole genome shotgun (WGS) entry which is preliminary data.</text>
</comment>
<dbReference type="Pfam" id="PF08818">
    <property type="entry name" value="DUF1801"/>
    <property type="match status" value="1"/>
</dbReference>
<organism evidence="2 3">
    <name type="scientific">Secundilactobacillus mixtipabuli</name>
    <dbReference type="NCBI Taxonomy" id="1435342"/>
    <lineage>
        <taxon>Bacteria</taxon>
        <taxon>Bacillati</taxon>
        <taxon>Bacillota</taxon>
        <taxon>Bacilli</taxon>
        <taxon>Lactobacillales</taxon>
        <taxon>Lactobacillaceae</taxon>
        <taxon>Secundilactobacillus</taxon>
    </lineage>
</organism>